<protein>
    <submittedName>
        <fullName evidence="1">PglZ domain-containing protein</fullName>
    </submittedName>
</protein>
<reference evidence="2" key="1">
    <citation type="submission" date="2020-12" db="EMBL/GenBank/DDBJ databases">
        <title>Hymenobacter sp.</title>
        <authorList>
            <person name="Kim M.K."/>
        </authorList>
    </citation>
    <scope>NUCLEOTIDE SEQUENCE [LARGE SCALE GENOMIC DNA]</scope>
    <source>
        <strain evidence="2">BT325</strain>
    </source>
</reference>
<accession>A0ABS0Y537</accession>
<comment type="caution">
    <text evidence="1">The sequence shown here is derived from an EMBL/GenBank/DDBJ whole genome shotgun (WGS) entry which is preliminary data.</text>
</comment>
<gene>
    <name evidence="1" type="ORF">JAO75_18525</name>
</gene>
<dbReference type="EMBL" id="JAELXT010000024">
    <property type="protein sequence ID" value="MBJ6127402.1"/>
    <property type="molecule type" value="Genomic_DNA"/>
</dbReference>
<sequence>MSIAAFIRNEIFIPRLKNASVLAVYDPDRRYYDICRSLADKDTAVVDASESSIEAREAAMLVLAFLGKPNNPKELLVYVPTEPPVTDEERQADPFAVYAACGAVFPDGDGDRYESICLKAKPDNATEIRRLFAENPSPPFALIDNVGGGLSWPTLRTCLHAESAREIILALLVPAPKQVEALKVSDGWVPEAKALLEKSLGLKLMTKGRTLSPIADELWRFLLFSEFAFDLPTALPETLSNVPKAPEAARPLVEHLCDMLRSGSSTRNEYISRAEGVEEELKLPESCSSIVHLGMRDTFPFEERTFLTAAVKALVADDIDSARGIVSRHSGSVWSSKGESQAQWGLVEACLRLIEECDDADRQLAENGRNLDMLIGHYATSLRDVDRLQREFEQAAGDYLLTDASLSDLLDYCRRRYAKLAEKAQSLFTKHLETAGWPPQGRLSNTDVFDTVIEPMLKESGRRVAYIMVDALRYELGVTLHRQLAETEQAEIRAACAQFPTVTPVGMASLLPGAGSSLRLVRDGDGFFVTLGGTKLTSVAARMDVLRTRFGDRFTETQLDAFVRSKDRLSDSVELLVLRTVDIDAHLENVPSGTLTTLSLIHQSLKSIRVAVHKLKQAGFSDVVIATDHGFVLNAHAEAGDVCAKPAGAWTVVHDRALLGEGEPDAGNFVLPTEKAGARGNFAKLGGPRSMSPYRKGLVYFHGGASLQEAVVPLITVRLKRAEQPRLASATVSLSYKNGAKRVTTRLPVVDLAVEGENMFSLGETFEILLEAHDKKGAIVGEAKRGGPVDVATGTITVKPGGKIQVTVKMALEFEGKFTLKALNPVTMSQYASLELETDYAV</sequence>
<organism evidence="1 2">
    <name type="scientific">Microvirga splendida</name>
    <dbReference type="NCBI Taxonomy" id="2795727"/>
    <lineage>
        <taxon>Bacteria</taxon>
        <taxon>Pseudomonadati</taxon>
        <taxon>Pseudomonadota</taxon>
        <taxon>Alphaproteobacteria</taxon>
        <taxon>Hyphomicrobiales</taxon>
        <taxon>Methylobacteriaceae</taxon>
        <taxon>Microvirga</taxon>
    </lineage>
</organism>
<evidence type="ECO:0000313" key="1">
    <source>
        <dbReference type="EMBL" id="MBJ6127402.1"/>
    </source>
</evidence>
<dbReference type="Pfam" id="PF08665">
    <property type="entry name" value="PglZ"/>
    <property type="match status" value="1"/>
</dbReference>
<name>A0ABS0Y537_9HYPH</name>
<evidence type="ECO:0000313" key="2">
    <source>
        <dbReference type="Proteomes" id="UP000620670"/>
    </source>
</evidence>
<proteinExistence type="predicted"/>
<keyword evidence="2" id="KW-1185">Reference proteome</keyword>
<dbReference type="Proteomes" id="UP000620670">
    <property type="component" value="Unassembled WGS sequence"/>
</dbReference>
<dbReference type="RefSeq" id="WP_199050628.1">
    <property type="nucleotide sequence ID" value="NZ_JAELXT010000024.1"/>
</dbReference>